<evidence type="ECO:0000256" key="6">
    <source>
        <dbReference type="SAM" id="Phobius"/>
    </source>
</evidence>
<organism evidence="8 9">
    <name type="scientific">Rehmannia glutinosa</name>
    <name type="common">Chinese foxglove</name>
    <dbReference type="NCBI Taxonomy" id="99300"/>
    <lineage>
        <taxon>Eukaryota</taxon>
        <taxon>Viridiplantae</taxon>
        <taxon>Streptophyta</taxon>
        <taxon>Embryophyta</taxon>
        <taxon>Tracheophyta</taxon>
        <taxon>Spermatophyta</taxon>
        <taxon>Magnoliopsida</taxon>
        <taxon>eudicotyledons</taxon>
        <taxon>Gunneridae</taxon>
        <taxon>Pentapetalae</taxon>
        <taxon>asterids</taxon>
        <taxon>lamiids</taxon>
        <taxon>Lamiales</taxon>
        <taxon>Orobanchaceae</taxon>
        <taxon>Rehmannieae</taxon>
        <taxon>Rehmannia</taxon>
    </lineage>
</organism>
<protein>
    <recommendedName>
        <fullName evidence="7">Origin recognition complex subunit 4 C-terminal domain-containing protein</fullName>
    </recommendedName>
</protein>
<dbReference type="Pfam" id="PF14629">
    <property type="entry name" value="ORC4_C"/>
    <property type="match status" value="1"/>
</dbReference>
<sequence length="453" mass="51823">MQLCRNNKVEFDVYIMFYLEFASLYGTSFPVMGTHVLELVLEELLKEHPDMISVIKLNGLLHSDNNCALKEISRQLCLEHQLLFSKMASFDDNSQFLLSMLRVRPFTQGKQRLLYSLLDAMQSVSSQAVVVGVSCRLDADQLLEKRVRSRFSHRKLLFLPPSGKDLHSLVEHILLLPTDSRLPNDFTTAFNAKLLTWLEFLDISQNILADEKFKGIIDTLCYSDSTVGHLLRFLFSAVCHMDLKSGFISVENFKSAVPSIQRQPKMEALKGVCILSKDLDCSILELYILVCMKRLEVKELELCNFNSIMKGALYFYFYFFLFCYFCPSHLLHGILPDLSLFIAEYKSIHDTFQTSDYYARNVCLRAFEHLLERALISFEDNRGHGQSAEFRPVKLLISWHEIHQGLKSNRGCPDLKDIGASSLPLWQGSNATLPTSSLPQEAVGFESTPCHWK</sequence>
<dbReference type="InterPro" id="IPR027417">
    <property type="entry name" value="P-loop_NTPase"/>
</dbReference>
<dbReference type="Proteomes" id="UP001318860">
    <property type="component" value="Unassembled WGS sequence"/>
</dbReference>
<keyword evidence="3" id="KW-0235">DNA replication</keyword>
<keyword evidence="5" id="KW-0539">Nucleus</keyword>
<gene>
    <name evidence="8" type="ORF">DH2020_020697</name>
</gene>
<evidence type="ECO:0000256" key="5">
    <source>
        <dbReference type="ARBA" id="ARBA00023242"/>
    </source>
</evidence>
<dbReference type="Gene3D" id="3.40.50.300">
    <property type="entry name" value="P-loop containing nucleotide triphosphate hydrolases"/>
    <property type="match status" value="1"/>
</dbReference>
<keyword evidence="6" id="KW-0472">Membrane</keyword>
<dbReference type="EMBL" id="JABTTQ020000011">
    <property type="protein sequence ID" value="KAK6146828.1"/>
    <property type="molecule type" value="Genomic_DNA"/>
</dbReference>
<dbReference type="InterPro" id="IPR032705">
    <property type="entry name" value="ORC4_C"/>
</dbReference>
<proteinExistence type="inferred from homology"/>
<evidence type="ECO:0000313" key="8">
    <source>
        <dbReference type="EMBL" id="KAK6146828.1"/>
    </source>
</evidence>
<evidence type="ECO:0000313" key="9">
    <source>
        <dbReference type="Proteomes" id="UP001318860"/>
    </source>
</evidence>
<keyword evidence="6" id="KW-0812">Transmembrane</keyword>
<comment type="caution">
    <text evidence="8">The sequence shown here is derived from an EMBL/GenBank/DDBJ whole genome shotgun (WGS) entry which is preliminary data.</text>
</comment>
<comment type="subcellular location">
    <subcellularLocation>
        <location evidence="1">Nucleus</location>
    </subcellularLocation>
</comment>
<evidence type="ECO:0000256" key="4">
    <source>
        <dbReference type="ARBA" id="ARBA00023125"/>
    </source>
</evidence>
<keyword evidence="4" id="KW-0238">DNA-binding</keyword>
<evidence type="ECO:0000259" key="7">
    <source>
        <dbReference type="Pfam" id="PF14629"/>
    </source>
</evidence>
<evidence type="ECO:0000256" key="3">
    <source>
        <dbReference type="ARBA" id="ARBA00022705"/>
    </source>
</evidence>
<dbReference type="PANTHER" id="PTHR12087">
    <property type="entry name" value="ORIGIN RECOGNITION COMPLEX SUBUNIT 4"/>
    <property type="match status" value="1"/>
</dbReference>
<evidence type="ECO:0000256" key="1">
    <source>
        <dbReference type="ARBA" id="ARBA00004123"/>
    </source>
</evidence>
<keyword evidence="6" id="KW-1133">Transmembrane helix</keyword>
<keyword evidence="9" id="KW-1185">Reference proteome</keyword>
<accession>A0ABR0WGT6</accession>
<dbReference type="InterPro" id="IPR016527">
    <property type="entry name" value="ORC4"/>
</dbReference>
<dbReference type="PANTHER" id="PTHR12087:SF0">
    <property type="entry name" value="ORIGIN RECOGNITION COMPLEX SUBUNIT 4"/>
    <property type="match status" value="1"/>
</dbReference>
<name>A0ABR0WGT6_REHGL</name>
<feature type="domain" description="Origin recognition complex subunit 4 C-terminal" evidence="7">
    <location>
        <begin position="169"/>
        <end position="405"/>
    </location>
</feature>
<comment type="similarity">
    <text evidence="2">Belongs to the ORC4 family.</text>
</comment>
<evidence type="ECO:0000256" key="2">
    <source>
        <dbReference type="ARBA" id="ARBA00005334"/>
    </source>
</evidence>
<reference evidence="8 9" key="1">
    <citation type="journal article" date="2021" name="Comput. Struct. Biotechnol. J.">
        <title>De novo genome assembly of the potent medicinal plant Rehmannia glutinosa using nanopore technology.</title>
        <authorList>
            <person name="Ma L."/>
            <person name="Dong C."/>
            <person name="Song C."/>
            <person name="Wang X."/>
            <person name="Zheng X."/>
            <person name="Niu Y."/>
            <person name="Chen S."/>
            <person name="Feng W."/>
        </authorList>
    </citation>
    <scope>NUCLEOTIDE SEQUENCE [LARGE SCALE GENOMIC DNA]</scope>
    <source>
        <strain evidence="8">DH-2019</strain>
    </source>
</reference>
<feature type="transmembrane region" description="Helical" evidence="6">
    <location>
        <begin position="313"/>
        <end position="331"/>
    </location>
</feature>